<dbReference type="InterPro" id="IPR050491">
    <property type="entry name" value="AmpC-like"/>
</dbReference>
<feature type="domain" description="Beta-lactamase-related" evidence="1">
    <location>
        <begin position="34"/>
        <end position="346"/>
    </location>
</feature>
<keyword evidence="3" id="KW-1185">Reference proteome</keyword>
<dbReference type="EMBL" id="FNAI01000028">
    <property type="protein sequence ID" value="SDF75320.1"/>
    <property type="molecule type" value="Genomic_DNA"/>
</dbReference>
<proteinExistence type="predicted"/>
<dbReference type="PANTHER" id="PTHR46825:SF9">
    <property type="entry name" value="BETA-LACTAMASE-RELATED DOMAIN-CONTAINING PROTEIN"/>
    <property type="match status" value="1"/>
</dbReference>
<dbReference type="Proteomes" id="UP000199072">
    <property type="component" value="Unassembled WGS sequence"/>
</dbReference>
<gene>
    <name evidence="2" type="ORF">SAMN05216464_12825</name>
</gene>
<sequence>MICFVLPNMVSAQQLPDSLNTKIDAILSRWKSTQPGCAVSIVLGDNAVYSKGAGLANVENNIPITPETVFTLASVSKEFTGYAITLLAKEGKVSLDDDIHKYLPWLADFKHKITIGNLLHHTSGLRDHLYLLNFTGFPMDGILTQELALNIIKKEKTLDFIPSEKFYYCNANYVLLAEIIEKVTGKPYAAFADSAIFKPLGMHHTRIQQTPYEVIKNHAEPYSDDKGHITTFPLIYYEHGDGGVLSSAGDLAKWARNFYDPKPGNLVDIAGYTAPGKLNNGQPTDYGSGIFSNIHRGQRRLMHKGGIAGYKNFVAVYPDLKTGIVILTNADDGPKTTATMEDLAALLVPQGKLVDPAAQQPLVPITIQDSLSVKKLAGDYVAHSGEKIHLNWKKGALCLDSTILKPAKGNVWYAENNQTIYYHFGNIENPLQAEIPGPNPPVSYHKIIAAPKTTSALKSYCGTYTTAEVDYSFTISIKNGKLQLTNHRHGSTDISLYGRDDLYPGFYFIDHLVTVRNKRGQITGLELARGFTSNLIFHKANK</sequence>
<dbReference type="InterPro" id="IPR001466">
    <property type="entry name" value="Beta-lactam-related"/>
</dbReference>
<dbReference type="STRING" id="1391627.SAMN05216464_12825"/>
<dbReference type="PANTHER" id="PTHR46825">
    <property type="entry name" value="D-ALANYL-D-ALANINE-CARBOXYPEPTIDASE/ENDOPEPTIDASE AMPH"/>
    <property type="match status" value="1"/>
</dbReference>
<protein>
    <submittedName>
        <fullName evidence="2">CubicO group peptidase, beta-lactamase class C family</fullName>
    </submittedName>
</protein>
<dbReference type="Gene3D" id="3.40.710.10">
    <property type="entry name" value="DD-peptidase/beta-lactamase superfamily"/>
    <property type="match status" value="1"/>
</dbReference>
<dbReference type="SUPFAM" id="SSF56601">
    <property type="entry name" value="beta-lactamase/transpeptidase-like"/>
    <property type="match status" value="1"/>
</dbReference>
<accession>A0A1G7NPV7</accession>
<evidence type="ECO:0000313" key="3">
    <source>
        <dbReference type="Proteomes" id="UP000199072"/>
    </source>
</evidence>
<evidence type="ECO:0000313" key="2">
    <source>
        <dbReference type="EMBL" id="SDF75320.1"/>
    </source>
</evidence>
<evidence type="ECO:0000259" key="1">
    <source>
        <dbReference type="Pfam" id="PF00144"/>
    </source>
</evidence>
<reference evidence="2 3" key="1">
    <citation type="submission" date="2016-10" db="EMBL/GenBank/DDBJ databases">
        <authorList>
            <person name="de Groot N.N."/>
        </authorList>
    </citation>
    <scope>NUCLEOTIDE SEQUENCE [LARGE SCALE GENOMIC DNA]</scope>
    <source>
        <strain evidence="2 3">47C3B</strain>
    </source>
</reference>
<dbReference type="InterPro" id="IPR012338">
    <property type="entry name" value="Beta-lactam/transpept-like"/>
</dbReference>
<dbReference type="AlphaFoldDB" id="A0A1G7NPV7"/>
<organism evidence="2 3">
    <name type="scientific">Mucilaginibacter pineti</name>
    <dbReference type="NCBI Taxonomy" id="1391627"/>
    <lineage>
        <taxon>Bacteria</taxon>
        <taxon>Pseudomonadati</taxon>
        <taxon>Bacteroidota</taxon>
        <taxon>Sphingobacteriia</taxon>
        <taxon>Sphingobacteriales</taxon>
        <taxon>Sphingobacteriaceae</taxon>
        <taxon>Mucilaginibacter</taxon>
    </lineage>
</organism>
<name>A0A1G7NPV7_9SPHI</name>
<dbReference type="Pfam" id="PF00144">
    <property type="entry name" value="Beta-lactamase"/>
    <property type="match status" value="1"/>
</dbReference>